<dbReference type="GO" id="GO:0004497">
    <property type="term" value="F:monooxygenase activity"/>
    <property type="evidence" value="ECO:0007669"/>
    <property type="project" value="UniProtKB-KW"/>
</dbReference>
<evidence type="ECO:0000256" key="2">
    <source>
        <dbReference type="ARBA" id="ARBA00022630"/>
    </source>
</evidence>
<comment type="caution">
    <text evidence="5">The sequence shown here is derived from an EMBL/GenBank/DDBJ whole genome shotgun (WGS) entry which is preliminary data.</text>
</comment>
<organism evidence="5 8">
    <name type="scientific">Antrihabitans spumae</name>
    <dbReference type="NCBI Taxonomy" id="3373370"/>
    <lineage>
        <taxon>Bacteria</taxon>
        <taxon>Bacillati</taxon>
        <taxon>Actinomycetota</taxon>
        <taxon>Actinomycetes</taxon>
        <taxon>Mycobacteriales</taxon>
        <taxon>Nocardiaceae</taxon>
        <taxon>Antrihabitans</taxon>
    </lineage>
</organism>
<dbReference type="EC" id="1.14.13.-" evidence="5"/>
<dbReference type="Proteomes" id="UP001609176">
    <property type="component" value="Unassembled WGS sequence"/>
</dbReference>
<keyword evidence="8" id="KW-1185">Reference proteome</keyword>
<evidence type="ECO:0000256" key="4">
    <source>
        <dbReference type="ARBA" id="ARBA00023002"/>
    </source>
</evidence>
<gene>
    <name evidence="6" type="ORF">ACHIPV_17335</name>
    <name evidence="5" type="ORF">ACHIRB_04715</name>
</gene>
<dbReference type="PANTHER" id="PTHR42877:SF4">
    <property type="entry name" value="FAD_NAD(P)-BINDING DOMAIN-CONTAINING PROTEIN-RELATED"/>
    <property type="match status" value="1"/>
</dbReference>
<sequence>MPDNRSSTAEFEDSLGLQVHEVVIVGSGLSGIAAAVKLDRAGIDDFVVLEKADRVGGTWRENTYPGCGVDIPSAVYCFTFNPNPKWSRNFASQPEVLAYIEDTVVEFGIAERLRFGTELLDASWSDADRQWTMQTTRGTYLARHVVFATGLLTEPKFPPLPGLETFTGTKFHSATWNHDIDLADKRVAVIGTGCSSVQIVPEIASVVDELIVFQRTPAWVIPRLDFPIPSFVQTFFRLVPAAQWFLRFVCDVILRTLALVMRRERTARLLGPVGRGQLRSQVPDPTLRAMLTPDFTIGCKRLLLSNTYLPALSRSNVTLLPHALTAVDGDKLIAADGTEKFVDVIVFATGFELRYPPIAKRIRVRGGSTLSEQWDRTSPEAYLATTVPSAPNAYLLLGPNIVMYNSLLSLAESQIDYVIDAIRLTRSSGVEALEVIEQHFAAFNERVQRDLGNSVYNTGGCASFYIDEHGKNFVTWPWSTAKLRKSLAHFDVENYDVVRNRHELPRSESVSG</sequence>
<evidence type="ECO:0000256" key="3">
    <source>
        <dbReference type="ARBA" id="ARBA00022827"/>
    </source>
</evidence>
<accession>A0ABW7JYQ9</accession>
<dbReference type="Pfam" id="PF00743">
    <property type="entry name" value="FMO-like"/>
    <property type="match status" value="1"/>
</dbReference>
<dbReference type="Proteomes" id="UP001609219">
    <property type="component" value="Unassembled WGS sequence"/>
</dbReference>
<dbReference type="PRINTS" id="PR00368">
    <property type="entry name" value="FADPNR"/>
</dbReference>
<protein>
    <submittedName>
        <fullName evidence="5">Flavin-containing monooxygenase</fullName>
        <ecNumber evidence="5">1.14.13.-</ecNumber>
    </submittedName>
</protein>
<evidence type="ECO:0000313" key="7">
    <source>
        <dbReference type="Proteomes" id="UP001609176"/>
    </source>
</evidence>
<dbReference type="PRINTS" id="PR00469">
    <property type="entry name" value="PNDRDTASEII"/>
</dbReference>
<dbReference type="InterPro" id="IPR051209">
    <property type="entry name" value="FAD-bind_Monooxygenase_sf"/>
</dbReference>
<evidence type="ECO:0000256" key="1">
    <source>
        <dbReference type="ARBA" id="ARBA00010139"/>
    </source>
</evidence>
<keyword evidence="2" id="KW-0285">Flavoprotein</keyword>
<name>A0ABW7JYQ9_9NOCA</name>
<dbReference type="SUPFAM" id="SSF51905">
    <property type="entry name" value="FAD/NAD(P)-binding domain"/>
    <property type="match status" value="2"/>
</dbReference>
<proteinExistence type="inferred from homology"/>
<evidence type="ECO:0000313" key="5">
    <source>
        <dbReference type="EMBL" id="MFH5227892.1"/>
    </source>
</evidence>
<reference evidence="7 8" key="1">
    <citation type="submission" date="2024-10" db="EMBL/GenBank/DDBJ databases">
        <authorList>
            <person name="Riesco R."/>
        </authorList>
    </citation>
    <scope>NUCLEOTIDE SEQUENCE [LARGE SCALE GENOMIC DNA]</scope>
    <source>
        <strain evidence="6 7">NCIMB 15448</strain>
        <strain evidence="5 8">NCIMB 15450</strain>
    </source>
</reference>
<evidence type="ECO:0000313" key="8">
    <source>
        <dbReference type="Proteomes" id="UP001609219"/>
    </source>
</evidence>
<dbReference type="Gene3D" id="3.50.50.60">
    <property type="entry name" value="FAD/NAD(P)-binding domain"/>
    <property type="match status" value="2"/>
</dbReference>
<dbReference type="InterPro" id="IPR020946">
    <property type="entry name" value="Flavin_mOase-like"/>
</dbReference>
<dbReference type="PANTHER" id="PTHR42877">
    <property type="entry name" value="L-ORNITHINE N(5)-MONOOXYGENASE-RELATED"/>
    <property type="match status" value="1"/>
</dbReference>
<keyword evidence="3" id="KW-0274">FAD</keyword>
<keyword evidence="4 5" id="KW-0560">Oxidoreductase</keyword>
<dbReference type="InterPro" id="IPR036188">
    <property type="entry name" value="FAD/NAD-bd_sf"/>
</dbReference>
<evidence type="ECO:0000313" key="6">
    <source>
        <dbReference type="EMBL" id="MFH5243625.1"/>
    </source>
</evidence>
<keyword evidence="5" id="KW-0503">Monooxygenase</keyword>
<dbReference type="EMBL" id="JBIMSP010000028">
    <property type="protein sequence ID" value="MFH5243625.1"/>
    <property type="molecule type" value="Genomic_DNA"/>
</dbReference>
<dbReference type="RefSeq" id="WP_395125169.1">
    <property type="nucleotide sequence ID" value="NZ_JBIMSN010000020.1"/>
</dbReference>
<comment type="similarity">
    <text evidence="1">Belongs to the FAD-binding monooxygenase family.</text>
</comment>
<dbReference type="EMBL" id="JBIMSN010000020">
    <property type="protein sequence ID" value="MFH5227892.1"/>
    <property type="molecule type" value="Genomic_DNA"/>
</dbReference>